<keyword evidence="5 7" id="KW-0408">Iron</keyword>
<comment type="similarity">
    <text evidence="2 8">Belongs to the cytochrome P450 family.</text>
</comment>
<dbReference type="GO" id="GO:0016705">
    <property type="term" value="F:oxidoreductase activity, acting on paired donors, with incorporation or reduction of molecular oxygen"/>
    <property type="evidence" value="ECO:0007669"/>
    <property type="project" value="InterPro"/>
</dbReference>
<dbReference type="GeneID" id="41995223"/>
<dbReference type="PRINTS" id="PR00465">
    <property type="entry name" value="EP450IV"/>
</dbReference>
<dbReference type="CDD" id="cd11069">
    <property type="entry name" value="CYP_FUM15-like"/>
    <property type="match status" value="1"/>
</dbReference>
<dbReference type="Gene3D" id="1.10.630.10">
    <property type="entry name" value="Cytochrome P450"/>
    <property type="match status" value="1"/>
</dbReference>
<gene>
    <name evidence="9" type="ORF">FIESC28_05782</name>
</gene>
<keyword evidence="10" id="KW-1185">Reference proteome</keyword>
<evidence type="ECO:0000256" key="4">
    <source>
        <dbReference type="ARBA" id="ARBA00022723"/>
    </source>
</evidence>
<comment type="cofactor">
    <cofactor evidence="1 7">
        <name>heme</name>
        <dbReference type="ChEBI" id="CHEBI:30413"/>
    </cofactor>
</comment>
<dbReference type="EMBL" id="QKXC01000118">
    <property type="protein sequence ID" value="RBR18960.1"/>
    <property type="molecule type" value="Genomic_DNA"/>
</dbReference>
<dbReference type="OrthoDB" id="1470350at2759"/>
<dbReference type="InterPro" id="IPR002403">
    <property type="entry name" value="Cyt_P450_E_grp-IV"/>
</dbReference>
<keyword evidence="4 7" id="KW-0479">Metal-binding</keyword>
<name>A0A366RRB3_9HYPO</name>
<protein>
    <recommendedName>
        <fullName evidence="11">Cytochrome P450</fullName>
    </recommendedName>
</protein>
<dbReference type="Pfam" id="PF00067">
    <property type="entry name" value="p450"/>
    <property type="match status" value="1"/>
</dbReference>
<dbReference type="InterPro" id="IPR036396">
    <property type="entry name" value="Cyt_P450_sf"/>
</dbReference>
<sequence length="526" mass="60082">MAQSPLPHLLALSTAYACILSHNWDCHLLPVFIGSWAFALATHIFIWVSWIYPYHVSELRHVPTVPGFPLWGQYFDIISQECGVPQREWHQRYGPIVRYFFPFGSERLSVAEQSALSRITGDRSNQYLKPWRARVWISRIFGNGLLMAEGDEHRHQRRILLPAFSSQSIKACAPIVWEKALILTDRWHDLTQNAGCDPMTLEVSEWLSRATLDAIGETCFGQDINSLRQPKSTIVASYKLLLFPTPLCRVFQGLRTFFPISRYIPIQPNRDMDRAEEDIANLASRMLRQKEFETREKGNSYRGRQDLISLMMSQDQSFRVMGGASVSFQDKRDQVMTFLGAGHDATAVTLAWSLHLLAKHSTVQRKLRQEIKAHLPLLFGERATCSMAALAAADLDRLPYLNNVCREILRYIPAVPSISRESQLDDVLAGYHVPAGTTVHISPNTINHLPLYWGEKPSEFDPDRWDNLPDCWTPGAFMTFSRGLRACIGRRLLEMLMKVFLCALVEGVQDDATAQRRNHIDRVNYI</sequence>
<keyword evidence="6 8" id="KW-0503">Monooxygenase</keyword>
<dbReference type="AlphaFoldDB" id="A0A366RRB3"/>
<dbReference type="GO" id="GO:0004497">
    <property type="term" value="F:monooxygenase activity"/>
    <property type="evidence" value="ECO:0007669"/>
    <property type="project" value="UniProtKB-KW"/>
</dbReference>
<dbReference type="SUPFAM" id="SSF48264">
    <property type="entry name" value="Cytochrome P450"/>
    <property type="match status" value="1"/>
</dbReference>
<feature type="binding site" description="axial binding residue" evidence="7">
    <location>
        <position position="487"/>
    </location>
    <ligand>
        <name>heme</name>
        <dbReference type="ChEBI" id="CHEBI:30413"/>
    </ligand>
    <ligandPart>
        <name>Fe</name>
        <dbReference type="ChEBI" id="CHEBI:18248"/>
    </ligandPart>
</feature>
<accession>A0A366RRB3</accession>
<evidence type="ECO:0008006" key="11">
    <source>
        <dbReference type="Google" id="ProtNLM"/>
    </source>
</evidence>
<keyword evidence="8" id="KW-0560">Oxidoreductase</keyword>
<dbReference type="Proteomes" id="UP000253153">
    <property type="component" value="Unassembled WGS sequence"/>
</dbReference>
<dbReference type="PROSITE" id="PS00086">
    <property type="entry name" value="CYTOCHROME_P450"/>
    <property type="match status" value="1"/>
</dbReference>
<dbReference type="PRINTS" id="PR00385">
    <property type="entry name" value="P450"/>
</dbReference>
<keyword evidence="3 7" id="KW-0349">Heme</keyword>
<reference evidence="9 10" key="1">
    <citation type="submission" date="2018-06" db="EMBL/GenBank/DDBJ databases">
        <title>Fusarium incarnatum-equiseti species complex species 28.</title>
        <authorList>
            <person name="Gardiner D.M."/>
        </authorList>
    </citation>
    <scope>NUCLEOTIDE SEQUENCE [LARGE SCALE GENOMIC DNA]</scope>
    <source>
        <strain evidence="9 10">FIESC_28</strain>
    </source>
</reference>
<evidence type="ECO:0000256" key="7">
    <source>
        <dbReference type="PIRSR" id="PIRSR602403-1"/>
    </source>
</evidence>
<dbReference type="GO" id="GO:0005506">
    <property type="term" value="F:iron ion binding"/>
    <property type="evidence" value="ECO:0007669"/>
    <property type="project" value="InterPro"/>
</dbReference>
<dbReference type="PANTHER" id="PTHR24305:SF166">
    <property type="entry name" value="CYTOCHROME P450 12A4, MITOCHONDRIAL-RELATED"/>
    <property type="match status" value="1"/>
</dbReference>
<dbReference type="InterPro" id="IPR050121">
    <property type="entry name" value="Cytochrome_P450_monoxygenase"/>
</dbReference>
<evidence type="ECO:0000313" key="10">
    <source>
        <dbReference type="Proteomes" id="UP000253153"/>
    </source>
</evidence>
<evidence type="ECO:0000256" key="1">
    <source>
        <dbReference type="ARBA" id="ARBA00001971"/>
    </source>
</evidence>
<dbReference type="GO" id="GO:0020037">
    <property type="term" value="F:heme binding"/>
    <property type="evidence" value="ECO:0007669"/>
    <property type="project" value="InterPro"/>
</dbReference>
<dbReference type="InterPro" id="IPR001128">
    <property type="entry name" value="Cyt_P450"/>
</dbReference>
<evidence type="ECO:0000256" key="5">
    <source>
        <dbReference type="ARBA" id="ARBA00023004"/>
    </source>
</evidence>
<evidence type="ECO:0000256" key="2">
    <source>
        <dbReference type="ARBA" id="ARBA00010617"/>
    </source>
</evidence>
<dbReference type="RefSeq" id="XP_031016016.1">
    <property type="nucleotide sequence ID" value="XM_031159927.1"/>
</dbReference>
<proteinExistence type="inferred from homology"/>
<evidence type="ECO:0000256" key="6">
    <source>
        <dbReference type="ARBA" id="ARBA00023033"/>
    </source>
</evidence>
<dbReference type="InterPro" id="IPR017972">
    <property type="entry name" value="Cyt_P450_CS"/>
</dbReference>
<evidence type="ECO:0000313" key="9">
    <source>
        <dbReference type="EMBL" id="RBR18960.1"/>
    </source>
</evidence>
<organism evidence="9 10">
    <name type="scientific">Fusarium coffeatum</name>
    <dbReference type="NCBI Taxonomy" id="231269"/>
    <lineage>
        <taxon>Eukaryota</taxon>
        <taxon>Fungi</taxon>
        <taxon>Dikarya</taxon>
        <taxon>Ascomycota</taxon>
        <taxon>Pezizomycotina</taxon>
        <taxon>Sordariomycetes</taxon>
        <taxon>Hypocreomycetidae</taxon>
        <taxon>Hypocreales</taxon>
        <taxon>Nectriaceae</taxon>
        <taxon>Fusarium</taxon>
        <taxon>Fusarium incarnatum-equiseti species complex</taxon>
    </lineage>
</organism>
<dbReference type="PANTHER" id="PTHR24305">
    <property type="entry name" value="CYTOCHROME P450"/>
    <property type="match status" value="1"/>
</dbReference>
<comment type="caution">
    <text evidence="9">The sequence shown here is derived from an EMBL/GenBank/DDBJ whole genome shotgun (WGS) entry which is preliminary data.</text>
</comment>
<evidence type="ECO:0000256" key="3">
    <source>
        <dbReference type="ARBA" id="ARBA00022617"/>
    </source>
</evidence>
<evidence type="ECO:0000256" key="8">
    <source>
        <dbReference type="RuleBase" id="RU000461"/>
    </source>
</evidence>